<dbReference type="Gene3D" id="1.10.620.20">
    <property type="entry name" value="Ribonucleotide Reductase, subunit A"/>
    <property type="match status" value="1"/>
</dbReference>
<reference evidence="2" key="1">
    <citation type="journal article" date="2019" name="Int. J. Syst. Evol. Microbiol.">
        <title>Halobacteriovorax valvorus sp. nov., a novel prokaryotic predator isolated from coastal seawater of China.</title>
        <authorList>
            <person name="Chen M.-X."/>
        </authorList>
    </citation>
    <scope>NUCLEOTIDE SEQUENCE [LARGE SCALE GENOMIC DNA]</scope>
    <source>
        <strain evidence="2">BL9</strain>
    </source>
</reference>
<keyword evidence="2" id="KW-1185">Reference proteome</keyword>
<dbReference type="EMBL" id="QDKL01000002">
    <property type="protein sequence ID" value="RZF21314.1"/>
    <property type="molecule type" value="Genomic_DNA"/>
</dbReference>
<dbReference type="Pfam" id="PF11583">
    <property type="entry name" value="AurF"/>
    <property type="match status" value="1"/>
</dbReference>
<dbReference type="Proteomes" id="UP000443582">
    <property type="component" value="Unassembled WGS sequence"/>
</dbReference>
<dbReference type="RefSeq" id="WP_114706382.1">
    <property type="nucleotide sequence ID" value="NZ_QDKL01000002.1"/>
</dbReference>
<organism evidence="1 2">
    <name type="scientific">Halobacteriovorax vibrionivorans</name>
    <dbReference type="NCBI Taxonomy" id="2152716"/>
    <lineage>
        <taxon>Bacteria</taxon>
        <taxon>Pseudomonadati</taxon>
        <taxon>Bdellovibrionota</taxon>
        <taxon>Bacteriovoracia</taxon>
        <taxon>Bacteriovoracales</taxon>
        <taxon>Halobacteriovoraceae</taxon>
        <taxon>Halobacteriovorax</taxon>
    </lineage>
</organism>
<dbReference type="InterPro" id="IPR025859">
    <property type="entry name" value="AurF/CmlI"/>
</dbReference>
<comment type="caution">
    <text evidence="1">The sequence shown here is derived from an EMBL/GenBank/DDBJ whole genome shotgun (WGS) entry which is preliminary data.</text>
</comment>
<evidence type="ECO:0000313" key="2">
    <source>
        <dbReference type="Proteomes" id="UP000443582"/>
    </source>
</evidence>
<proteinExistence type="predicted"/>
<dbReference type="InterPro" id="IPR012348">
    <property type="entry name" value="RNR-like"/>
</dbReference>
<protein>
    <recommendedName>
        <fullName evidence="3">p-aminobenzoate N-oxygenase AurF</fullName>
    </recommendedName>
</protein>
<evidence type="ECO:0000313" key="1">
    <source>
        <dbReference type="EMBL" id="RZF21314.1"/>
    </source>
</evidence>
<sequence>METRLVERLQRLNKQSVDRAFTVEALDWTKPIDKSLKWTPDEMITISYLPSYDLLTDAQKLRFNQLIGLSICEQFIWFENVLLNPALRSCKRIYKLNPEMNEAIDHFMEEEDKHGEIFLRMLMKAEPENYSKENPLRIFKLSKTQNFIMKVVTKFPQIFLWWIWIALFFEERTLDISKKYNKALKEKDVDWNFWQCHYYHMLDEVRHQQIDECFLATFYNKANPILRKINAKVFINFISSYFGPKRMATRILELMQEEFDDLSTETINTLKDEFDTLRTNVEFQRSAFSRQGLGRTYELLAQYDEMDDFWDLLIEESKEEHLGKNRFVRGTHSTILN</sequence>
<accession>A0ABY0IEF1</accession>
<gene>
    <name evidence="1" type="ORF">DAY19_06410</name>
</gene>
<evidence type="ECO:0008006" key="3">
    <source>
        <dbReference type="Google" id="ProtNLM"/>
    </source>
</evidence>
<name>A0ABY0IEF1_9BACT</name>